<dbReference type="EMBL" id="LDAU01000059">
    <property type="protein sequence ID" value="KRX08672.1"/>
    <property type="molecule type" value="Genomic_DNA"/>
</dbReference>
<dbReference type="InParanoid" id="A0A0V0R312"/>
<dbReference type="PANTHER" id="PTHR23011">
    <property type="entry name" value="CYCLIC NUCLEOTIDE-BINDING DOMAIN CONTAINING PROTEIN"/>
    <property type="match status" value="1"/>
</dbReference>
<evidence type="ECO:0000313" key="4">
    <source>
        <dbReference type="EMBL" id="KRX08672.1"/>
    </source>
</evidence>
<dbReference type="OMA" id="HEFEETP"/>
<gene>
    <name evidence="4" type="ORF">PPERSA_07484</name>
</gene>
<feature type="domain" description="Cyclic nucleotide-binding" evidence="3">
    <location>
        <begin position="346"/>
        <end position="401"/>
    </location>
</feature>
<feature type="coiled-coil region" evidence="1">
    <location>
        <begin position="70"/>
        <end position="113"/>
    </location>
</feature>
<feature type="domain" description="Cyclic nucleotide-binding" evidence="3">
    <location>
        <begin position="404"/>
        <end position="550"/>
    </location>
</feature>
<evidence type="ECO:0000313" key="5">
    <source>
        <dbReference type="Proteomes" id="UP000054937"/>
    </source>
</evidence>
<dbReference type="InterPro" id="IPR018488">
    <property type="entry name" value="cNMP-bd_CS"/>
</dbReference>
<proteinExistence type="predicted"/>
<dbReference type="Gene3D" id="2.60.120.10">
    <property type="entry name" value="Jelly Rolls"/>
    <property type="match status" value="3"/>
</dbReference>
<organism evidence="4 5">
    <name type="scientific">Pseudocohnilembus persalinus</name>
    <name type="common">Ciliate</name>
    <dbReference type="NCBI Taxonomy" id="266149"/>
    <lineage>
        <taxon>Eukaryota</taxon>
        <taxon>Sar</taxon>
        <taxon>Alveolata</taxon>
        <taxon>Ciliophora</taxon>
        <taxon>Intramacronucleata</taxon>
        <taxon>Oligohymenophorea</taxon>
        <taxon>Scuticociliatia</taxon>
        <taxon>Philasterida</taxon>
        <taxon>Pseudocohnilembidae</taxon>
        <taxon>Pseudocohnilembus</taxon>
    </lineage>
</organism>
<dbReference type="Proteomes" id="UP000054937">
    <property type="component" value="Unassembled WGS sequence"/>
</dbReference>
<dbReference type="OrthoDB" id="288359at2759"/>
<sequence length="979" mass="115184">MIGREKKIDSVQSQFNLNLNAQNLKNIQPQESYKQNEQVQSLSTQHKNCEKIEEIKIDLNLEKTDQLCTSNIQKKANNYLEQNLNNLQKQAAQLQLNQQKSLALQELEEKERQKQYLMDLQIEDVDINIPYHADLTIKVLRQPYKNNDELKFLVHGASLNWLNKSFKLKTYPKYHTIFKQGTIGTTYYIILKGKVACMIKDENQQDGNQKKSDQINQNDSQNSIKECQKFQDSSPKNSKNVQSLRQYDEIKKEDFNETKLNQQNTGENKFQQVYQQVNIMNKFNQNNKNENKQFVENNGDDQNIMNSDSNKKFFQFDQNWLNNQSEQTVLNIILPNFKKIFEFKTGQAFGEIALMTNSRRTASMVCTEQTYCMELNKSGYDKIIGSYQKMLAKDKIKFFRKYDFFQNIPDSKLLSTIQSIQIQKLQAKTQIYKEGDICDKIYFVKKGEIEFSRFLELEKVHNEKSKKKFENCQEVFTENERLLQKLNYNSTLKKKKEINQRKTLMYLSTGSYFGDEEVNEKTNIRKSRAVVKSLECELYEIPIDFFLNILKGTTNFQTFQTGQKKQKDIEINRQLLMEDVLIKTDSNYTNSISQMQLKNININQKRDIDKFRHLNDIKKQIQSKNHIQKKNHLKQYISYPNVQDIPIPIRFTSDRNFKQVEQQLNTSFGNDKILKTVDQYENSQQSLTYYNTNLLNNDDQQQIYNSSVATQNKQQNEQNKIIPNQHQHKIQELDKYGSYSQNQKGQNKQQLPLTQKQQVNTSQASIIESNLDSQVENDNISLTERLQYKSQIKRNSYSKSQIHFDTLKSFNNIKMQPLNLKNQKQISDSQVYLGKDKQSIISQNETTPYNRNQISMKSIPLDQIKNNSVDLKIDQLYLNEDKFDQILENNNNSKISKKYKLQFAQPKSFQQILSDKLQNIKKLPGISHKSMRSSLNDKQKKIFTSQGSFINSQISSSKENQKYIEKGDEKKKDQYQLQI</sequence>
<keyword evidence="1" id="KW-0175">Coiled coil</keyword>
<dbReference type="PROSITE" id="PS00889">
    <property type="entry name" value="CNMP_BINDING_2"/>
    <property type="match status" value="1"/>
</dbReference>
<comment type="caution">
    <text evidence="4">The sequence shown here is derived from an EMBL/GenBank/DDBJ whole genome shotgun (WGS) entry which is preliminary data.</text>
</comment>
<feature type="region of interest" description="Disordered" evidence="2">
    <location>
        <begin position="959"/>
        <end position="979"/>
    </location>
</feature>
<feature type="domain" description="Cyclic nucleotide-binding" evidence="3">
    <location>
        <begin position="162"/>
        <end position="205"/>
    </location>
</feature>
<dbReference type="SUPFAM" id="SSF51206">
    <property type="entry name" value="cAMP-binding domain-like"/>
    <property type="match status" value="2"/>
</dbReference>
<name>A0A0V0R312_PSEPJ</name>
<protein>
    <submittedName>
        <fullName evidence="4">Cyclic nucleotide-binding protein</fullName>
    </submittedName>
</protein>
<reference evidence="4 5" key="1">
    <citation type="journal article" date="2015" name="Sci. Rep.">
        <title>Genome of the facultative scuticociliatosis pathogen Pseudocohnilembus persalinus provides insight into its virulence through horizontal gene transfer.</title>
        <authorList>
            <person name="Xiong J."/>
            <person name="Wang G."/>
            <person name="Cheng J."/>
            <person name="Tian M."/>
            <person name="Pan X."/>
            <person name="Warren A."/>
            <person name="Jiang C."/>
            <person name="Yuan D."/>
            <person name="Miao W."/>
        </authorList>
    </citation>
    <scope>NUCLEOTIDE SEQUENCE [LARGE SCALE GENOMIC DNA]</scope>
    <source>
        <strain evidence="4">36N120E</strain>
    </source>
</reference>
<evidence type="ECO:0000256" key="1">
    <source>
        <dbReference type="SAM" id="Coils"/>
    </source>
</evidence>
<accession>A0A0V0R312</accession>
<dbReference type="PANTHER" id="PTHR23011:SF28">
    <property type="entry name" value="CYCLIC NUCLEOTIDE-BINDING DOMAIN CONTAINING PROTEIN"/>
    <property type="match status" value="1"/>
</dbReference>
<keyword evidence="5" id="KW-1185">Reference proteome</keyword>
<dbReference type="AlphaFoldDB" id="A0A0V0R312"/>
<evidence type="ECO:0000256" key="2">
    <source>
        <dbReference type="SAM" id="MobiDB-lite"/>
    </source>
</evidence>
<dbReference type="InterPro" id="IPR018490">
    <property type="entry name" value="cNMP-bd_dom_sf"/>
</dbReference>
<evidence type="ECO:0000259" key="3">
    <source>
        <dbReference type="PROSITE" id="PS50042"/>
    </source>
</evidence>
<dbReference type="InterPro" id="IPR014710">
    <property type="entry name" value="RmlC-like_jellyroll"/>
</dbReference>
<dbReference type="CDD" id="cd00038">
    <property type="entry name" value="CAP_ED"/>
    <property type="match status" value="1"/>
</dbReference>
<dbReference type="InterPro" id="IPR000595">
    <property type="entry name" value="cNMP-bd_dom"/>
</dbReference>
<dbReference type="PROSITE" id="PS50042">
    <property type="entry name" value="CNMP_BINDING_3"/>
    <property type="match status" value="3"/>
</dbReference>